<evidence type="ECO:0000313" key="2">
    <source>
        <dbReference type="EMBL" id="WWF00560.1"/>
    </source>
</evidence>
<dbReference type="Proteomes" id="UP001359308">
    <property type="component" value="Chromosome"/>
</dbReference>
<sequence>MVATTKRPSPASTRPSLPVVEFPGIGLDAAQSKRIAAIARRMLADEPTLTSTRMFGDKVSAGVDEAPALFFEDHTEIALYAQPAADLALQYRILMLAGDEDMVLISGRRSEHFERYCRNTLGLGNVTVLGVPSSSARSHPTLPERCAATPDAQEPIIEVARKHCRLNLIPYIGTRHAWRFAGLIAERTGARIKVAAPPPQLTQRVNDKLWFARCVKELLGPKALPPSYCTFGPVGLAGRLAALARRFERIVIKIPDSAGGAGNLIFPSDLIRRLPPEALSRRVLRLLARRGWNGGFPLLVGAWDCKVLASPSVQIWIPSRDDSRPVVEGVFDQSLGDEEGTFVGAMPSELPESLRSRLAGEALQLACLFQQMGYFGRCSFDAVIAGNDGATDQPHWIECNGRWGGTSIPMTLANRLLGDWKRRALLIVQRTGLSPPCDLATALGRLGPLAFRDRSEEGIVILTPGGLETGRGMHFMSLAGSQEAAHRQARTAEALLRGEPTDGRADSNAR</sequence>
<feature type="domain" description="Pre ATP-grasp" evidence="1">
    <location>
        <begin position="91"/>
        <end position="182"/>
    </location>
</feature>
<protein>
    <recommendedName>
        <fullName evidence="1">Pre ATP-grasp domain-containing protein</fullName>
    </recommendedName>
</protein>
<evidence type="ECO:0000313" key="3">
    <source>
        <dbReference type="Proteomes" id="UP001359308"/>
    </source>
</evidence>
<reference evidence="2 3" key="1">
    <citation type="submission" date="2022-09" db="EMBL/GenBank/DDBJ databases">
        <authorList>
            <person name="Giprobiosintez L."/>
        </authorList>
    </citation>
    <scope>NUCLEOTIDE SEQUENCE [LARGE SCALE GENOMIC DNA]</scope>
    <source>
        <strain evidence="3">VKPM-B-12549 (GBS-15)</strain>
    </source>
</reference>
<keyword evidence="3" id="KW-1185">Reference proteome</keyword>
<dbReference type="EMBL" id="CP104311">
    <property type="protein sequence ID" value="WWF00560.1"/>
    <property type="molecule type" value="Genomic_DNA"/>
</dbReference>
<evidence type="ECO:0000259" key="1">
    <source>
        <dbReference type="Pfam" id="PF18604"/>
    </source>
</evidence>
<dbReference type="InterPro" id="IPR040754">
    <property type="entry name" value="PreAtp-grasp"/>
</dbReference>
<accession>A0ABZ2F1Y9</accession>
<dbReference type="SUPFAM" id="SSF56059">
    <property type="entry name" value="Glutathione synthetase ATP-binding domain-like"/>
    <property type="match status" value="1"/>
</dbReference>
<dbReference type="Pfam" id="PF18604">
    <property type="entry name" value="PreAtp-grasp"/>
    <property type="match status" value="1"/>
</dbReference>
<dbReference type="RefSeq" id="WP_232470648.1">
    <property type="nucleotide sequence ID" value="NZ_CP104311.1"/>
</dbReference>
<proteinExistence type="predicted"/>
<organism evidence="2 3">
    <name type="scientific">Methylococcus capsulatus</name>
    <dbReference type="NCBI Taxonomy" id="414"/>
    <lineage>
        <taxon>Bacteria</taxon>
        <taxon>Pseudomonadati</taxon>
        <taxon>Pseudomonadota</taxon>
        <taxon>Gammaproteobacteria</taxon>
        <taxon>Methylococcales</taxon>
        <taxon>Methylococcaceae</taxon>
        <taxon>Methylococcus</taxon>
    </lineage>
</organism>
<name>A0ABZ2F1Y9_METCP</name>
<gene>
    <name evidence="2" type="ORF">N4J17_08650</name>
</gene>